<dbReference type="RefSeq" id="WP_101954360.1">
    <property type="nucleotide sequence ID" value="NZ_PKHE01000012.1"/>
</dbReference>
<dbReference type="PANTHER" id="PTHR21716:SF53">
    <property type="entry name" value="PERMEASE PERM-RELATED"/>
    <property type="match status" value="1"/>
</dbReference>
<feature type="transmembrane region" description="Helical" evidence="8">
    <location>
        <begin position="58"/>
        <end position="77"/>
    </location>
</feature>
<dbReference type="GO" id="GO:0055085">
    <property type="term" value="P:transmembrane transport"/>
    <property type="evidence" value="ECO:0007669"/>
    <property type="project" value="TreeGrafter"/>
</dbReference>
<evidence type="ECO:0000256" key="7">
    <source>
        <dbReference type="ARBA" id="ARBA00023136"/>
    </source>
</evidence>
<comment type="similarity">
    <text evidence="2">Belongs to the autoinducer-2 exporter (AI-2E) (TC 2.A.86) family.</text>
</comment>
<keyword evidence="7 8" id="KW-0472">Membrane</keyword>
<feature type="transmembrane region" description="Helical" evidence="8">
    <location>
        <begin position="328"/>
        <end position="346"/>
    </location>
</feature>
<feature type="transmembrane region" description="Helical" evidence="8">
    <location>
        <begin position="29"/>
        <end position="51"/>
    </location>
</feature>
<comment type="caution">
    <text evidence="9">The sequence shown here is derived from an EMBL/GenBank/DDBJ whole genome shotgun (WGS) entry which is preliminary data.</text>
</comment>
<accession>A0A2I1JZ05</accession>
<keyword evidence="6 8" id="KW-1133">Transmembrane helix</keyword>
<comment type="subcellular location">
    <subcellularLocation>
        <location evidence="1">Cell membrane</location>
        <topology evidence="1">Multi-pass membrane protein</topology>
    </subcellularLocation>
</comment>
<dbReference type="EMBL" id="PKHE01000012">
    <property type="protein sequence ID" value="PKY88636.1"/>
    <property type="molecule type" value="Genomic_DNA"/>
</dbReference>
<dbReference type="Pfam" id="PF01594">
    <property type="entry name" value="AI-2E_transport"/>
    <property type="match status" value="1"/>
</dbReference>
<feature type="transmembrane region" description="Helical" evidence="8">
    <location>
        <begin position="352"/>
        <end position="371"/>
    </location>
</feature>
<protein>
    <submittedName>
        <fullName evidence="9">AI-2E family transporter</fullName>
    </submittedName>
</protein>
<feature type="transmembrane region" description="Helical" evidence="8">
    <location>
        <begin position="269"/>
        <end position="287"/>
    </location>
</feature>
<evidence type="ECO:0000256" key="4">
    <source>
        <dbReference type="ARBA" id="ARBA00022475"/>
    </source>
</evidence>
<evidence type="ECO:0000256" key="1">
    <source>
        <dbReference type="ARBA" id="ARBA00004651"/>
    </source>
</evidence>
<keyword evidence="5 8" id="KW-0812">Transmembrane</keyword>
<dbReference type="Proteomes" id="UP000234384">
    <property type="component" value="Unassembled WGS sequence"/>
</dbReference>
<sequence>MKNIDSTPERKKSERERLGMPVSFINSRALTTLTTILLILLIILVFTQVAYVFQPIWLFIRFVSFPIIGSGILYYLFSPIVERVSEMGVSRHIPIIGIFILLILLIVWGIFSLYPVLAKQAEAFLANMPEYNTRLNEMLGDLPFNVEKALSQEPLSRFVSRINWNNITNNLQNLITSTFGGLSTFIGSVTQIAVGLVTIPVILYYLLLEGEKLPYNILRLVPPRIEPYVERVLLQANYYISQFVRSIITLAVLVGIFFWISYKIIGLDYALSLAFLSGLLNLVPYIGSIVSVIPALIIAILTSPMMFVKVIIVLMIEQLVESRLLQPFIIGGSLSIHPLTILFLILGAGRVFGVTGVLLVVPIYAVVKVIVKEIYYAFRRYSKLYPDN</sequence>
<dbReference type="OrthoDB" id="9793390at2"/>
<dbReference type="AlphaFoldDB" id="A0A2I1JZ05"/>
<name>A0A2I1JZ05_9LACT</name>
<evidence type="ECO:0000313" key="9">
    <source>
        <dbReference type="EMBL" id="PKY88636.1"/>
    </source>
</evidence>
<evidence type="ECO:0000313" key="10">
    <source>
        <dbReference type="Proteomes" id="UP000234384"/>
    </source>
</evidence>
<evidence type="ECO:0000256" key="3">
    <source>
        <dbReference type="ARBA" id="ARBA00022448"/>
    </source>
</evidence>
<evidence type="ECO:0000256" key="8">
    <source>
        <dbReference type="SAM" id="Phobius"/>
    </source>
</evidence>
<dbReference type="InterPro" id="IPR002549">
    <property type="entry name" value="AI-2E-like"/>
</dbReference>
<proteinExistence type="inferred from homology"/>
<dbReference type="PANTHER" id="PTHR21716">
    <property type="entry name" value="TRANSMEMBRANE PROTEIN"/>
    <property type="match status" value="1"/>
</dbReference>
<evidence type="ECO:0000256" key="2">
    <source>
        <dbReference type="ARBA" id="ARBA00009773"/>
    </source>
</evidence>
<gene>
    <name evidence="9" type="ORF">CYJ57_05295</name>
</gene>
<feature type="transmembrane region" description="Helical" evidence="8">
    <location>
        <begin position="92"/>
        <end position="117"/>
    </location>
</feature>
<keyword evidence="4" id="KW-1003">Cell membrane</keyword>
<reference evidence="9 10" key="1">
    <citation type="submission" date="2017-12" db="EMBL/GenBank/DDBJ databases">
        <title>Phylogenetic diversity of female urinary microbiome.</title>
        <authorList>
            <person name="Thomas-White K."/>
            <person name="Wolfe A.J."/>
        </authorList>
    </citation>
    <scope>NUCLEOTIDE SEQUENCE [LARGE SCALE GENOMIC DNA]</scope>
    <source>
        <strain evidence="9 10">UMB0898</strain>
    </source>
</reference>
<dbReference type="GO" id="GO:0005886">
    <property type="term" value="C:plasma membrane"/>
    <property type="evidence" value="ECO:0007669"/>
    <property type="project" value="UniProtKB-SubCell"/>
</dbReference>
<feature type="transmembrane region" description="Helical" evidence="8">
    <location>
        <begin position="293"/>
        <end position="316"/>
    </location>
</feature>
<evidence type="ECO:0000256" key="5">
    <source>
        <dbReference type="ARBA" id="ARBA00022692"/>
    </source>
</evidence>
<evidence type="ECO:0000256" key="6">
    <source>
        <dbReference type="ARBA" id="ARBA00022989"/>
    </source>
</evidence>
<feature type="transmembrane region" description="Helical" evidence="8">
    <location>
        <begin position="185"/>
        <end position="207"/>
    </location>
</feature>
<keyword evidence="3" id="KW-0813">Transport</keyword>
<feature type="transmembrane region" description="Helical" evidence="8">
    <location>
        <begin position="243"/>
        <end position="262"/>
    </location>
</feature>
<organism evidence="9 10">
    <name type="scientific">Falseniella ignava</name>
    <dbReference type="NCBI Taxonomy" id="137730"/>
    <lineage>
        <taxon>Bacteria</taxon>
        <taxon>Bacillati</taxon>
        <taxon>Bacillota</taxon>
        <taxon>Bacilli</taxon>
        <taxon>Lactobacillales</taxon>
        <taxon>Aerococcaceae</taxon>
        <taxon>Falseniella</taxon>
    </lineage>
</organism>